<evidence type="ECO:0000259" key="8">
    <source>
        <dbReference type="PROSITE" id="PS50880"/>
    </source>
</evidence>
<comment type="similarity">
    <text evidence="7">Belongs to the RecR family.</text>
</comment>
<dbReference type="PANTHER" id="PTHR30446">
    <property type="entry name" value="RECOMBINATION PROTEIN RECR"/>
    <property type="match status" value="1"/>
</dbReference>
<dbReference type="Gene3D" id="3.40.1360.10">
    <property type="match status" value="1"/>
</dbReference>
<dbReference type="PANTHER" id="PTHR30446:SF0">
    <property type="entry name" value="RECOMBINATION PROTEIN RECR"/>
    <property type="match status" value="1"/>
</dbReference>
<dbReference type="Pfam" id="PF21175">
    <property type="entry name" value="RecR_C"/>
    <property type="match status" value="1"/>
</dbReference>
<dbReference type="GO" id="GO:0006310">
    <property type="term" value="P:DNA recombination"/>
    <property type="evidence" value="ECO:0007669"/>
    <property type="project" value="UniProtKB-UniRule"/>
</dbReference>
<evidence type="ECO:0000256" key="6">
    <source>
        <dbReference type="ARBA" id="ARBA00023204"/>
    </source>
</evidence>
<keyword evidence="1 7" id="KW-0479">Metal-binding</keyword>
<dbReference type="InterPro" id="IPR023627">
    <property type="entry name" value="Rcmb_RecR"/>
</dbReference>
<dbReference type="Proteomes" id="UP000276301">
    <property type="component" value="Unassembled WGS sequence"/>
</dbReference>
<dbReference type="InterPro" id="IPR015967">
    <property type="entry name" value="Rcmb_RecR_Znf"/>
</dbReference>
<dbReference type="Gene3D" id="1.10.8.420">
    <property type="entry name" value="RecR Domain 1"/>
    <property type="match status" value="1"/>
</dbReference>
<dbReference type="NCBIfam" id="TIGR00615">
    <property type="entry name" value="recR"/>
    <property type="match status" value="1"/>
</dbReference>
<dbReference type="EMBL" id="RCHT01000003">
    <property type="protein sequence ID" value="RLL13571.1"/>
    <property type="molecule type" value="Genomic_DNA"/>
</dbReference>
<gene>
    <name evidence="7 9" type="primary">recR</name>
    <name evidence="9" type="ORF">D4A47_03650</name>
</gene>
<dbReference type="Pfam" id="PF13662">
    <property type="entry name" value="Toprim_4"/>
    <property type="match status" value="1"/>
</dbReference>
<name>A0A498CPK7_9FIRM</name>
<dbReference type="RefSeq" id="WP_121586193.1">
    <property type="nucleotide sequence ID" value="NZ_DBGCTL010000063.1"/>
</dbReference>
<dbReference type="Pfam" id="PF21176">
    <property type="entry name" value="RecR_HhH"/>
    <property type="match status" value="1"/>
</dbReference>
<keyword evidence="2 7" id="KW-0227">DNA damage</keyword>
<evidence type="ECO:0000256" key="5">
    <source>
        <dbReference type="ARBA" id="ARBA00023172"/>
    </source>
</evidence>
<dbReference type="SMART" id="SM00493">
    <property type="entry name" value="TOPRIM"/>
    <property type="match status" value="1"/>
</dbReference>
<evidence type="ECO:0000256" key="1">
    <source>
        <dbReference type="ARBA" id="ARBA00022723"/>
    </source>
</evidence>
<comment type="function">
    <text evidence="7">May play a role in DNA repair. It seems to be involved in an RecBC-independent recombinational process of DNA repair. It may act with RecF and RecO.</text>
</comment>
<keyword evidence="4 7" id="KW-0862">Zinc</keyword>
<proteinExistence type="inferred from homology"/>
<keyword evidence="6 7" id="KW-0234">DNA repair</keyword>
<dbReference type="PROSITE" id="PS50880">
    <property type="entry name" value="TOPRIM"/>
    <property type="match status" value="1"/>
</dbReference>
<evidence type="ECO:0000256" key="4">
    <source>
        <dbReference type="ARBA" id="ARBA00022833"/>
    </source>
</evidence>
<dbReference type="GO" id="GO:0003677">
    <property type="term" value="F:DNA binding"/>
    <property type="evidence" value="ECO:0007669"/>
    <property type="project" value="UniProtKB-UniRule"/>
</dbReference>
<organism evidence="9 10">
    <name type="scientific">Anaerotruncus massiliensis</name>
    <name type="common">ex Liu et al. 2021</name>
    <dbReference type="NCBI Taxonomy" id="2321404"/>
    <lineage>
        <taxon>Bacteria</taxon>
        <taxon>Bacillati</taxon>
        <taxon>Bacillota</taxon>
        <taxon>Clostridia</taxon>
        <taxon>Eubacteriales</taxon>
        <taxon>Oscillospiraceae</taxon>
        <taxon>Anaerotruncus</taxon>
    </lineage>
</organism>
<dbReference type="InterPro" id="IPR034137">
    <property type="entry name" value="TOPRIM_RecR"/>
</dbReference>
<comment type="caution">
    <text evidence="9">The sequence shown here is derived from an EMBL/GenBank/DDBJ whole genome shotgun (WGS) entry which is preliminary data.</text>
</comment>
<dbReference type="GO" id="GO:0008270">
    <property type="term" value="F:zinc ion binding"/>
    <property type="evidence" value="ECO:0007669"/>
    <property type="project" value="UniProtKB-KW"/>
</dbReference>
<dbReference type="GO" id="GO:0006281">
    <property type="term" value="P:DNA repair"/>
    <property type="evidence" value="ECO:0007669"/>
    <property type="project" value="UniProtKB-UniRule"/>
</dbReference>
<sequence length="199" mass="22087">MAYNVIPLTKLIEQFERLPGIGRKTAQRLAFYVLNLPREKAQQFADAITEAHDKIKKCRVCQSLTEGELCPICADSSRDGSVICVVEDSQDVLAFERTREYHGLYHVLHGLISPMDGIGPDQLHIKELLARIGSGEVKEVIMATNPTVEGEATAMYLARLLKPMGVRVTRLAYGIPVGGNLEYADEVTLYRALEGRSEI</sequence>
<dbReference type="CDD" id="cd01025">
    <property type="entry name" value="TOPRIM_recR"/>
    <property type="match status" value="1"/>
</dbReference>
<evidence type="ECO:0000313" key="9">
    <source>
        <dbReference type="EMBL" id="RLL13571.1"/>
    </source>
</evidence>
<keyword evidence="3 7" id="KW-0863">Zinc-finger</keyword>
<dbReference type="Gene3D" id="6.10.250.240">
    <property type="match status" value="1"/>
</dbReference>
<protein>
    <recommendedName>
        <fullName evidence="7">Recombination protein RecR</fullName>
    </recommendedName>
</protein>
<evidence type="ECO:0000313" key="10">
    <source>
        <dbReference type="Proteomes" id="UP000276301"/>
    </source>
</evidence>
<dbReference type="InterPro" id="IPR006171">
    <property type="entry name" value="TOPRIM_dom"/>
</dbReference>
<evidence type="ECO:0000256" key="7">
    <source>
        <dbReference type="HAMAP-Rule" id="MF_00017"/>
    </source>
</evidence>
<keyword evidence="10" id="KW-1185">Reference proteome</keyword>
<evidence type="ECO:0000256" key="3">
    <source>
        <dbReference type="ARBA" id="ARBA00022771"/>
    </source>
</evidence>
<dbReference type="InterPro" id="IPR000093">
    <property type="entry name" value="DNA_Rcmb_RecR"/>
</dbReference>
<accession>A0A498CPK7</accession>
<dbReference type="HAMAP" id="MF_00017">
    <property type="entry name" value="RecR"/>
    <property type="match status" value="1"/>
</dbReference>
<reference evidence="9 10" key="1">
    <citation type="submission" date="2018-10" db="EMBL/GenBank/DDBJ databases">
        <title>Anaerotruncus faecis sp. nov., isolated from human feces.</title>
        <authorList>
            <person name="Wang Y.-J."/>
        </authorList>
    </citation>
    <scope>NUCLEOTIDE SEQUENCE [LARGE SCALE GENOMIC DNA]</scope>
    <source>
        <strain evidence="9 10">22A2-44</strain>
    </source>
</reference>
<dbReference type="AlphaFoldDB" id="A0A498CPK7"/>
<evidence type="ECO:0000256" key="2">
    <source>
        <dbReference type="ARBA" id="ARBA00022763"/>
    </source>
</evidence>
<keyword evidence="5 7" id="KW-0233">DNA recombination</keyword>
<dbReference type="SUPFAM" id="SSF111304">
    <property type="entry name" value="Recombination protein RecR"/>
    <property type="match status" value="1"/>
</dbReference>
<dbReference type="Pfam" id="PF02132">
    <property type="entry name" value="RecR_ZnF"/>
    <property type="match status" value="1"/>
</dbReference>
<dbReference type="Gene3D" id="3.30.60.80">
    <property type="match status" value="1"/>
</dbReference>
<feature type="zinc finger region" description="C4-type" evidence="7">
    <location>
        <begin position="58"/>
        <end position="73"/>
    </location>
</feature>
<dbReference type="PROSITE" id="PS01300">
    <property type="entry name" value="RECR"/>
    <property type="match status" value="1"/>
</dbReference>
<feature type="domain" description="Toprim" evidence="8">
    <location>
        <begin position="81"/>
        <end position="176"/>
    </location>
</feature>